<evidence type="ECO:0000256" key="4">
    <source>
        <dbReference type="ARBA" id="ARBA00022716"/>
    </source>
</evidence>
<dbReference type="Pfam" id="PF00505">
    <property type="entry name" value="HMG_box"/>
    <property type="match status" value="1"/>
</dbReference>
<dbReference type="GO" id="GO:0072091">
    <property type="term" value="P:regulation of stem cell proliferation"/>
    <property type="evidence" value="ECO:0007669"/>
    <property type="project" value="UniProtKB-ARBA"/>
</dbReference>
<dbReference type="VEuPathDB" id="VectorBase:LLOJ008615"/>
<dbReference type="InterPro" id="IPR013558">
    <property type="entry name" value="CTNNB1-bd_N"/>
</dbReference>
<dbReference type="GO" id="GO:1990907">
    <property type="term" value="C:beta-catenin-TCF complex"/>
    <property type="evidence" value="ECO:0007669"/>
    <property type="project" value="TreeGrafter"/>
</dbReference>
<evidence type="ECO:0000256" key="13">
    <source>
        <dbReference type="PROSITE-ProRule" id="PRU00267"/>
    </source>
</evidence>
<dbReference type="Gene3D" id="1.10.30.10">
    <property type="entry name" value="High mobility group box domain"/>
    <property type="match status" value="1"/>
</dbReference>
<feature type="compositionally biased region" description="Basic and acidic residues" evidence="14">
    <location>
        <begin position="59"/>
        <end position="72"/>
    </location>
</feature>
<dbReference type="EMBL" id="AJWK01029205">
    <property type="status" value="NOT_ANNOTATED_CDS"/>
    <property type="molecule type" value="Genomic_DNA"/>
</dbReference>
<dbReference type="PANTHER" id="PTHR10373">
    <property type="entry name" value="TRANSCRIPTION FACTOR 7 FAMILY MEMBER"/>
    <property type="match status" value="1"/>
</dbReference>
<evidence type="ECO:0000313" key="17">
    <source>
        <dbReference type="Proteomes" id="UP000092461"/>
    </source>
</evidence>
<dbReference type="SMART" id="SM01366">
    <property type="entry name" value="c-clamp"/>
    <property type="match status" value="1"/>
</dbReference>
<dbReference type="InterPro" id="IPR036910">
    <property type="entry name" value="HMG_box_dom_sf"/>
</dbReference>
<accession>A0A1B0CUI0</accession>
<dbReference type="Pfam" id="PF08347">
    <property type="entry name" value="CTNNB1_binding"/>
    <property type="match status" value="1"/>
</dbReference>
<keyword evidence="7" id="KW-0010">Activator</keyword>
<dbReference type="EMBL" id="AJWK01029207">
    <property type="status" value="NOT_ANNOTATED_CDS"/>
    <property type="molecule type" value="Genomic_DNA"/>
</dbReference>
<evidence type="ECO:0000256" key="10">
    <source>
        <dbReference type="ARBA" id="ARBA00053480"/>
    </source>
</evidence>
<evidence type="ECO:0000256" key="11">
    <source>
        <dbReference type="ARBA" id="ARBA00061799"/>
    </source>
</evidence>
<dbReference type="SMART" id="SM00398">
    <property type="entry name" value="HMG"/>
    <property type="match status" value="1"/>
</dbReference>
<evidence type="ECO:0000256" key="1">
    <source>
        <dbReference type="ARBA" id="ARBA00004123"/>
    </source>
</evidence>
<feature type="region of interest" description="Disordered" evidence="14">
    <location>
        <begin position="1"/>
        <end position="76"/>
    </location>
</feature>
<dbReference type="Gene3D" id="4.10.900.10">
    <property type="entry name" value="TCF3-CBD (Catenin binding domain)"/>
    <property type="match status" value="1"/>
</dbReference>
<feature type="region of interest" description="Disordered" evidence="14">
    <location>
        <begin position="486"/>
        <end position="524"/>
    </location>
</feature>
<evidence type="ECO:0000259" key="15">
    <source>
        <dbReference type="PROSITE" id="PS50118"/>
    </source>
</evidence>
<evidence type="ECO:0000256" key="6">
    <source>
        <dbReference type="ARBA" id="ARBA00023125"/>
    </source>
</evidence>
<dbReference type="Proteomes" id="UP000092461">
    <property type="component" value="Unassembled WGS sequence"/>
</dbReference>
<feature type="domain" description="HMG box" evidence="15">
    <location>
        <begin position="289"/>
        <end position="357"/>
    </location>
</feature>
<dbReference type="VEuPathDB" id="VectorBase:LLONM1_008212"/>
<evidence type="ECO:0000256" key="2">
    <source>
        <dbReference type="ARBA" id="ARBA00006569"/>
    </source>
</evidence>
<keyword evidence="17" id="KW-1185">Reference proteome</keyword>
<keyword evidence="3" id="KW-0879">Wnt signaling pathway</keyword>
<dbReference type="FunFam" id="1.10.30.10:FF:000001">
    <property type="entry name" value="transcription factor 7 isoform X2"/>
    <property type="match status" value="1"/>
</dbReference>
<dbReference type="InterPro" id="IPR027397">
    <property type="entry name" value="Catenin-bd_sf"/>
</dbReference>
<dbReference type="GO" id="GO:0001228">
    <property type="term" value="F:DNA-binding transcription activator activity, RNA polymerase II-specific"/>
    <property type="evidence" value="ECO:0007669"/>
    <property type="project" value="UniProtKB-ARBA"/>
</dbReference>
<comment type="subunit">
    <text evidence="11">Binds to the beta-catenin homolog arm or to gro.</text>
</comment>
<feature type="DNA-binding region" description="HMG box" evidence="13">
    <location>
        <begin position="289"/>
        <end position="357"/>
    </location>
</feature>
<dbReference type="EMBL" id="AJWK01029204">
    <property type="status" value="NOT_ANNOTATED_CDS"/>
    <property type="molecule type" value="Genomic_DNA"/>
</dbReference>
<dbReference type="GO" id="GO:0007435">
    <property type="term" value="P:salivary gland morphogenesis"/>
    <property type="evidence" value="ECO:0007669"/>
    <property type="project" value="UniProtKB-ARBA"/>
</dbReference>
<dbReference type="GO" id="GO:0010628">
    <property type="term" value="P:positive regulation of gene expression"/>
    <property type="evidence" value="ECO:0007669"/>
    <property type="project" value="UniProtKB-ARBA"/>
</dbReference>
<keyword evidence="4" id="KW-0217">Developmental protein</keyword>
<dbReference type="GO" id="GO:0007476">
    <property type="term" value="P:imaginal disc-derived wing morphogenesis"/>
    <property type="evidence" value="ECO:0007669"/>
    <property type="project" value="UniProtKB-ARBA"/>
</dbReference>
<proteinExistence type="inferred from homology"/>
<keyword evidence="6 13" id="KW-0238">DNA-binding</keyword>
<evidence type="ECO:0000256" key="5">
    <source>
        <dbReference type="ARBA" id="ARBA00023015"/>
    </source>
</evidence>
<keyword evidence="5" id="KW-0805">Transcription regulation</keyword>
<dbReference type="InterPro" id="IPR009071">
    <property type="entry name" value="HMG_box_dom"/>
</dbReference>
<name>A0A1B0CUI0_LUTLO</name>
<dbReference type="GO" id="GO:0007500">
    <property type="term" value="P:mesodermal cell fate determination"/>
    <property type="evidence" value="ECO:0007669"/>
    <property type="project" value="UniProtKB-ARBA"/>
</dbReference>
<evidence type="ECO:0000256" key="12">
    <source>
        <dbReference type="ARBA" id="ARBA00080285"/>
    </source>
</evidence>
<dbReference type="GO" id="GO:0001222">
    <property type="term" value="F:transcription corepressor binding"/>
    <property type="evidence" value="ECO:0007669"/>
    <property type="project" value="UniProtKB-ARBA"/>
</dbReference>
<feature type="compositionally biased region" description="Basic and acidic residues" evidence="14">
    <location>
        <begin position="25"/>
        <end position="52"/>
    </location>
</feature>
<dbReference type="EnsemblMetazoa" id="LLOJ008615-RA">
    <property type="protein sequence ID" value="LLOJ008615-PA"/>
    <property type="gene ID" value="LLOJ008615"/>
</dbReference>
<dbReference type="AlphaFoldDB" id="A0A1B0CUI0"/>
<evidence type="ECO:0000313" key="16">
    <source>
        <dbReference type="EnsemblMetazoa" id="LLOJ008615-PA"/>
    </source>
</evidence>
<evidence type="ECO:0000256" key="7">
    <source>
        <dbReference type="ARBA" id="ARBA00023159"/>
    </source>
</evidence>
<dbReference type="EMBL" id="AJWK01029208">
    <property type="status" value="NOT_ANNOTATED_CDS"/>
    <property type="molecule type" value="Genomic_DNA"/>
</dbReference>
<reference evidence="16" key="1">
    <citation type="submission" date="2020-05" db="UniProtKB">
        <authorList>
            <consortium name="EnsemblMetazoa"/>
        </authorList>
    </citation>
    <scope>IDENTIFICATION</scope>
    <source>
        <strain evidence="16">Jacobina</strain>
    </source>
</reference>
<dbReference type="PROSITE" id="PS50118">
    <property type="entry name" value="HMG_BOX_2"/>
    <property type="match status" value="1"/>
</dbReference>
<dbReference type="GO" id="GO:0045892">
    <property type="term" value="P:negative regulation of DNA-templated transcription"/>
    <property type="evidence" value="ECO:0007669"/>
    <property type="project" value="UniProtKB-ARBA"/>
</dbReference>
<protein>
    <recommendedName>
        <fullName evidence="12">dTCF</fullName>
    </recommendedName>
</protein>
<evidence type="ECO:0000256" key="3">
    <source>
        <dbReference type="ARBA" id="ARBA00022687"/>
    </source>
</evidence>
<dbReference type="SUPFAM" id="SSF47095">
    <property type="entry name" value="HMG-box"/>
    <property type="match status" value="1"/>
</dbReference>
<keyword evidence="8" id="KW-0804">Transcription</keyword>
<feature type="region of interest" description="Disordered" evidence="14">
    <location>
        <begin position="363"/>
        <end position="385"/>
    </location>
</feature>
<dbReference type="GO" id="GO:0060070">
    <property type="term" value="P:canonical Wnt signaling pathway"/>
    <property type="evidence" value="ECO:0007669"/>
    <property type="project" value="TreeGrafter"/>
</dbReference>
<evidence type="ECO:0000256" key="14">
    <source>
        <dbReference type="SAM" id="MobiDB-lite"/>
    </source>
</evidence>
<dbReference type="EMBL" id="AJWK01029209">
    <property type="status" value="NOT_ANNOTATED_CDS"/>
    <property type="molecule type" value="Genomic_DNA"/>
</dbReference>
<feature type="region of interest" description="Disordered" evidence="14">
    <location>
        <begin position="614"/>
        <end position="634"/>
    </location>
</feature>
<keyword evidence="4" id="KW-0709">Segmentation polarity protein</keyword>
<keyword evidence="9 13" id="KW-0539">Nucleus</keyword>
<dbReference type="PANTHER" id="PTHR10373:SF38">
    <property type="entry name" value="PROTEIN PANGOLIN, ISOFORM J"/>
    <property type="match status" value="1"/>
</dbReference>
<feature type="region of interest" description="Disordered" evidence="14">
    <location>
        <begin position="250"/>
        <end position="288"/>
    </location>
</feature>
<feature type="region of interest" description="Disordered" evidence="14">
    <location>
        <begin position="544"/>
        <end position="586"/>
    </location>
</feature>
<dbReference type="FunFam" id="4.10.900.10:FF:000011">
    <property type="entry name" value="Pangolin, isoform Q"/>
    <property type="match status" value="1"/>
</dbReference>
<dbReference type="GO" id="GO:0019900">
    <property type="term" value="F:kinase binding"/>
    <property type="evidence" value="ECO:0007669"/>
    <property type="project" value="UniProtKB-ARBA"/>
</dbReference>
<dbReference type="CDD" id="cd21996">
    <property type="entry name" value="HMG-box_TCF7-like"/>
    <property type="match status" value="1"/>
</dbReference>
<evidence type="ECO:0000256" key="8">
    <source>
        <dbReference type="ARBA" id="ARBA00023163"/>
    </source>
</evidence>
<dbReference type="EMBL" id="AJWK01029206">
    <property type="status" value="NOT_ANNOTATED_CDS"/>
    <property type="molecule type" value="Genomic_DNA"/>
</dbReference>
<feature type="compositionally biased region" description="Low complexity" evidence="14">
    <location>
        <begin position="257"/>
        <end position="275"/>
    </location>
</feature>
<dbReference type="GO" id="GO:0035277">
    <property type="term" value="P:spiracle morphogenesis, open tracheal system"/>
    <property type="evidence" value="ECO:0007669"/>
    <property type="project" value="UniProtKB-ARBA"/>
</dbReference>
<dbReference type="InterPro" id="IPR024940">
    <property type="entry name" value="TCF/LEF"/>
</dbReference>
<feature type="region of interest" description="Disordered" evidence="14">
    <location>
        <begin position="427"/>
        <end position="451"/>
    </location>
</feature>
<dbReference type="GO" id="GO:0000785">
    <property type="term" value="C:chromatin"/>
    <property type="evidence" value="ECO:0007669"/>
    <property type="project" value="TreeGrafter"/>
</dbReference>
<organism evidence="16 17">
    <name type="scientific">Lutzomyia longipalpis</name>
    <name type="common">Sand fly</name>
    <dbReference type="NCBI Taxonomy" id="7200"/>
    <lineage>
        <taxon>Eukaryota</taxon>
        <taxon>Metazoa</taxon>
        <taxon>Ecdysozoa</taxon>
        <taxon>Arthropoda</taxon>
        <taxon>Hexapoda</taxon>
        <taxon>Insecta</taxon>
        <taxon>Pterygota</taxon>
        <taxon>Neoptera</taxon>
        <taxon>Endopterygota</taxon>
        <taxon>Diptera</taxon>
        <taxon>Nematocera</taxon>
        <taxon>Psychodoidea</taxon>
        <taxon>Psychodidae</taxon>
        <taxon>Lutzomyia</taxon>
        <taxon>Lutzomyia</taxon>
    </lineage>
</organism>
<dbReference type="GO" id="GO:0007367">
    <property type="term" value="P:segment polarity determination"/>
    <property type="evidence" value="ECO:0007669"/>
    <property type="project" value="UniProtKB-KW"/>
</dbReference>
<comment type="subcellular location">
    <subcellularLocation>
        <location evidence="1">Nucleus</location>
    </subcellularLocation>
</comment>
<dbReference type="GO" id="GO:0000978">
    <property type="term" value="F:RNA polymerase II cis-regulatory region sequence-specific DNA binding"/>
    <property type="evidence" value="ECO:0007669"/>
    <property type="project" value="TreeGrafter"/>
</dbReference>
<comment type="function">
    <text evidence="10">Segment polarity protein. Functions together with arm to transduce the Wingless (Wg) signal in embryos and in developing adult tissues. Acts as a transcriptional activator, but in the absence of arm, it binds to gro and acts as a transcriptional repressor of wg-responsive genes.</text>
</comment>
<sequence length="634" mass="67458">MPHTSHASHAGHPGASTGDDLGSTDEVKVFKDEGDREDEKISSENLLEEKSSLIDLTESEEKSAKNSIRPDHSPVFGKVEPHASTFNMGYLVSPYSYTNGAAGGLPVSMANKMGLPPFFCHNGDHLTTPPPAHCGIPPYQLDPKAIGLTRPAIYSFPTSQYAYPMLSPDMSQVASWHTPSVYSAASGFRSPYPSSLPINTSLSSDFSFRFSPTSLLPSVHTPPHHVLNSHPAIVTPGPKQEVTQDTNHRYRSVDQKSIGASSSVSGATSGGATSTPDGKDANEKKKPHIKKPLNAFMLYMKEMRAKVVAECTLKESAAINQILGRRWHSLSRDEQSKYYEKARQERQLHMELYPGWSARDNYGYGSKKKKRKKDRSPADSGGNNMKKCRARFGLDQQNQWCKPCSPVLPVLGAGGALVGVSTVGGVAAQPSASSSSSTSSGSSSSGHLLGSGVVQLSGGGAQASPQAPTYVNLRKKKCIKYMETEGEESADVDNTMSDDNLGSCGSVEDAKTPDDDTESLSLSSPGCLSGLSSLQSPSASLASPLTLIASPGPRNGSPREEARPLRSPVGANPRDANNPLSVNQLTKRDFGAKYDYTYGYSSLGPPQFAGILAAGGAPETRHRDAPDEGAISVT</sequence>
<comment type="similarity">
    <text evidence="2">Belongs to the TCF/LEF family.</text>
</comment>
<evidence type="ECO:0000256" key="9">
    <source>
        <dbReference type="ARBA" id="ARBA00023242"/>
    </source>
</evidence>